<accession>A0A6J7CL66</accession>
<organism evidence="13">
    <name type="scientific">freshwater metagenome</name>
    <dbReference type="NCBI Taxonomy" id="449393"/>
    <lineage>
        <taxon>unclassified sequences</taxon>
        <taxon>metagenomes</taxon>
        <taxon>ecological metagenomes</taxon>
    </lineage>
</organism>
<dbReference type="EMBL" id="CAFBOR010000064">
    <property type="protein sequence ID" value="CAB4985056.1"/>
    <property type="molecule type" value="Genomic_DNA"/>
</dbReference>
<evidence type="ECO:0000256" key="2">
    <source>
        <dbReference type="ARBA" id="ARBA00004141"/>
    </source>
</evidence>
<protein>
    <submittedName>
        <fullName evidence="13">Unannotated protein</fullName>
    </submittedName>
</protein>
<evidence type="ECO:0000313" key="15">
    <source>
        <dbReference type="EMBL" id="CAB5025265.1"/>
    </source>
</evidence>
<dbReference type="CDD" id="cd06163">
    <property type="entry name" value="S2P-M50_PDZ_RseP-like"/>
    <property type="match status" value="1"/>
</dbReference>
<gene>
    <name evidence="12" type="ORF">UFOPK2242_00273</name>
    <name evidence="13" type="ORF">UFOPK3317_00314</name>
    <name evidence="14" type="ORF">UFOPK3974_00599</name>
    <name evidence="15" type="ORF">UFOPK4071_01465</name>
</gene>
<dbReference type="EMBL" id="CAEZWM010000018">
    <property type="protein sequence ID" value="CAB4648807.1"/>
    <property type="molecule type" value="Genomic_DNA"/>
</dbReference>
<dbReference type="EMBL" id="CAFBPF010000240">
    <property type="protein sequence ID" value="CAB5025265.1"/>
    <property type="molecule type" value="Genomic_DNA"/>
</dbReference>
<keyword evidence="3" id="KW-0645">Protease</keyword>
<feature type="transmembrane region" description="Helical" evidence="10">
    <location>
        <begin position="16"/>
        <end position="33"/>
    </location>
</feature>
<dbReference type="InterPro" id="IPR036034">
    <property type="entry name" value="PDZ_sf"/>
</dbReference>
<evidence type="ECO:0000256" key="1">
    <source>
        <dbReference type="ARBA" id="ARBA00001947"/>
    </source>
</evidence>
<feature type="transmembrane region" description="Helical" evidence="10">
    <location>
        <begin position="131"/>
        <end position="153"/>
    </location>
</feature>
<dbReference type="InterPro" id="IPR041489">
    <property type="entry name" value="PDZ_6"/>
</dbReference>
<dbReference type="AlphaFoldDB" id="A0A6J7CL66"/>
<dbReference type="PANTHER" id="PTHR42837:SF2">
    <property type="entry name" value="MEMBRANE METALLOPROTEASE ARASP2, CHLOROPLASTIC-RELATED"/>
    <property type="match status" value="1"/>
</dbReference>
<dbReference type="GO" id="GO:0006508">
    <property type="term" value="P:proteolysis"/>
    <property type="evidence" value="ECO:0007669"/>
    <property type="project" value="UniProtKB-KW"/>
</dbReference>
<evidence type="ECO:0000256" key="5">
    <source>
        <dbReference type="ARBA" id="ARBA00022801"/>
    </source>
</evidence>
<feature type="transmembrane region" description="Helical" evidence="10">
    <location>
        <begin position="39"/>
        <end position="61"/>
    </location>
</feature>
<keyword evidence="7 10" id="KW-1133">Transmembrane helix</keyword>
<dbReference type="InterPro" id="IPR001478">
    <property type="entry name" value="PDZ"/>
</dbReference>
<evidence type="ECO:0000256" key="4">
    <source>
        <dbReference type="ARBA" id="ARBA00022692"/>
    </source>
</evidence>
<evidence type="ECO:0000256" key="8">
    <source>
        <dbReference type="ARBA" id="ARBA00023049"/>
    </source>
</evidence>
<dbReference type="SMART" id="SM00228">
    <property type="entry name" value="PDZ"/>
    <property type="match status" value="1"/>
</dbReference>
<evidence type="ECO:0000256" key="3">
    <source>
        <dbReference type="ARBA" id="ARBA00022670"/>
    </source>
</evidence>
<evidence type="ECO:0000313" key="14">
    <source>
        <dbReference type="EMBL" id="CAB4985056.1"/>
    </source>
</evidence>
<dbReference type="Gene3D" id="2.30.42.10">
    <property type="match status" value="1"/>
</dbReference>
<evidence type="ECO:0000256" key="6">
    <source>
        <dbReference type="ARBA" id="ARBA00022833"/>
    </source>
</evidence>
<proteinExistence type="predicted"/>
<keyword evidence="9 10" id="KW-0472">Membrane</keyword>
<dbReference type="Pfam" id="PF02163">
    <property type="entry name" value="Peptidase_M50"/>
    <property type="match status" value="1"/>
</dbReference>
<dbReference type="CDD" id="cd23081">
    <property type="entry name" value="cpPDZ_EcRseP-like"/>
    <property type="match status" value="1"/>
</dbReference>
<dbReference type="SUPFAM" id="SSF50156">
    <property type="entry name" value="PDZ domain-like"/>
    <property type="match status" value="1"/>
</dbReference>
<sequence>MKDPLGDAPRVDSRRAILGVSVAIALFVVLIFVRPSMAMTIAIAIGLIFTIMLHEAGHLIAAKRGGMKATEFFVGFGPRLWSFRRGETEYGIKAIPAGGYVRVIGMTNLEEVEPEDEARTYRSAPYKRKMVMILAGVTVNLLLAYLFTFAILVGRGQDSVSTRVGSVSVESPAQVAGMKPGDRVLSIGGVEISDWDQVSPLVRKAAGKPIEIEVERDGATKVLVATPEVIDGVVRIGITASIETNRVPVVTAVGRSATVIVTGAGQTVTALGDIVSPSGVSKYTKTVTSPGAKGGFSENERPRSVIGIVADGGSLVGNDFWGLLGLLAAINVFLALFNLIPLLPFDGGHAVVATFEAAASKIRGRRVVIDQRHLFPVTAVVIVMLLMLGLSTMYLDLRSIVSGT</sequence>
<keyword evidence="6" id="KW-0862">Zinc</keyword>
<comment type="subcellular location">
    <subcellularLocation>
        <location evidence="2">Membrane</location>
        <topology evidence="2">Multi-pass membrane protein</topology>
    </subcellularLocation>
</comment>
<keyword evidence="5" id="KW-0378">Hydrolase</keyword>
<evidence type="ECO:0000259" key="11">
    <source>
        <dbReference type="SMART" id="SM00228"/>
    </source>
</evidence>
<dbReference type="PANTHER" id="PTHR42837">
    <property type="entry name" value="REGULATOR OF SIGMA-E PROTEASE RSEP"/>
    <property type="match status" value="1"/>
</dbReference>
<evidence type="ECO:0000313" key="13">
    <source>
        <dbReference type="EMBL" id="CAB4859232.1"/>
    </source>
</evidence>
<dbReference type="InterPro" id="IPR004387">
    <property type="entry name" value="Pept_M50_Zn"/>
</dbReference>
<evidence type="ECO:0000256" key="10">
    <source>
        <dbReference type="SAM" id="Phobius"/>
    </source>
</evidence>
<dbReference type="GO" id="GO:0004222">
    <property type="term" value="F:metalloendopeptidase activity"/>
    <property type="evidence" value="ECO:0007669"/>
    <property type="project" value="InterPro"/>
</dbReference>
<dbReference type="InterPro" id="IPR008915">
    <property type="entry name" value="Peptidase_M50"/>
</dbReference>
<dbReference type="Pfam" id="PF17820">
    <property type="entry name" value="PDZ_6"/>
    <property type="match status" value="1"/>
</dbReference>
<feature type="transmembrane region" description="Helical" evidence="10">
    <location>
        <begin position="320"/>
        <end position="340"/>
    </location>
</feature>
<dbReference type="EMBL" id="CAFBLK010000037">
    <property type="protein sequence ID" value="CAB4859232.1"/>
    <property type="molecule type" value="Genomic_DNA"/>
</dbReference>
<evidence type="ECO:0000256" key="7">
    <source>
        <dbReference type="ARBA" id="ARBA00022989"/>
    </source>
</evidence>
<dbReference type="GO" id="GO:0016020">
    <property type="term" value="C:membrane"/>
    <property type="evidence" value="ECO:0007669"/>
    <property type="project" value="UniProtKB-SubCell"/>
</dbReference>
<comment type="cofactor">
    <cofactor evidence="1">
        <name>Zn(2+)</name>
        <dbReference type="ChEBI" id="CHEBI:29105"/>
    </cofactor>
</comment>
<keyword evidence="8" id="KW-0482">Metalloprotease</keyword>
<reference evidence="13" key="1">
    <citation type="submission" date="2020-05" db="EMBL/GenBank/DDBJ databases">
        <authorList>
            <person name="Chiriac C."/>
            <person name="Salcher M."/>
            <person name="Ghai R."/>
            <person name="Kavagutti S V."/>
        </authorList>
    </citation>
    <scope>NUCLEOTIDE SEQUENCE</scope>
</reference>
<keyword evidence="4 10" id="KW-0812">Transmembrane</keyword>
<feature type="transmembrane region" description="Helical" evidence="10">
    <location>
        <begin position="373"/>
        <end position="395"/>
    </location>
</feature>
<feature type="domain" description="PDZ" evidence="11">
    <location>
        <begin position="150"/>
        <end position="218"/>
    </location>
</feature>
<name>A0A6J7CL66_9ZZZZ</name>
<evidence type="ECO:0000313" key="12">
    <source>
        <dbReference type="EMBL" id="CAB4648807.1"/>
    </source>
</evidence>
<evidence type="ECO:0000256" key="9">
    <source>
        <dbReference type="ARBA" id="ARBA00023136"/>
    </source>
</evidence>